<dbReference type="STRING" id="1447782.SAMN05444417_1220"/>
<dbReference type="SUPFAM" id="SSF63829">
    <property type="entry name" value="Calcium-dependent phosphotriesterase"/>
    <property type="match status" value="1"/>
</dbReference>
<dbReference type="InterPro" id="IPR006311">
    <property type="entry name" value="TAT_signal"/>
</dbReference>
<dbReference type="PANTHER" id="PTHR35399:SF2">
    <property type="entry name" value="DUF839 DOMAIN-CONTAINING PROTEIN"/>
    <property type="match status" value="1"/>
</dbReference>
<evidence type="ECO:0000313" key="3">
    <source>
        <dbReference type="Proteomes" id="UP000184292"/>
    </source>
</evidence>
<dbReference type="AlphaFoldDB" id="A0A1M6CJ84"/>
<protein>
    <recommendedName>
        <fullName evidence="4">Transcriptional initiation protein Tat</fullName>
    </recommendedName>
</protein>
<gene>
    <name evidence="2" type="ORF">SAMN05444417_1220</name>
</gene>
<feature type="transmembrane region" description="Helical" evidence="1">
    <location>
        <begin position="40"/>
        <end position="60"/>
    </location>
</feature>
<evidence type="ECO:0000256" key="1">
    <source>
        <dbReference type="SAM" id="Phobius"/>
    </source>
</evidence>
<keyword evidence="1" id="KW-1133">Transmembrane helix</keyword>
<reference evidence="2 3" key="1">
    <citation type="submission" date="2016-11" db="EMBL/GenBank/DDBJ databases">
        <authorList>
            <person name="Jaros S."/>
            <person name="Januszkiewicz K."/>
            <person name="Wedrychowicz H."/>
        </authorList>
    </citation>
    <scope>NUCLEOTIDE SEQUENCE [LARGE SCALE GENOMIC DNA]</scope>
    <source>
        <strain evidence="2 3">DSM 100565</strain>
    </source>
</reference>
<keyword evidence="3" id="KW-1185">Reference proteome</keyword>
<proteinExistence type="predicted"/>
<dbReference type="PROSITE" id="PS51318">
    <property type="entry name" value="TAT"/>
    <property type="match status" value="1"/>
</dbReference>
<keyword evidence="1" id="KW-0812">Transmembrane</keyword>
<dbReference type="InterPro" id="IPR008557">
    <property type="entry name" value="PhoX"/>
</dbReference>
<dbReference type="PANTHER" id="PTHR35399">
    <property type="entry name" value="SLR8030 PROTEIN"/>
    <property type="match status" value="1"/>
</dbReference>
<dbReference type="EMBL" id="FQYO01000002">
    <property type="protein sequence ID" value="SHI61095.1"/>
    <property type="molecule type" value="Genomic_DNA"/>
</dbReference>
<dbReference type="Proteomes" id="UP000184292">
    <property type="component" value="Unassembled WGS sequence"/>
</dbReference>
<evidence type="ECO:0000313" key="2">
    <source>
        <dbReference type="EMBL" id="SHI61095.1"/>
    </source>
</evidence>
<organism evidence="2 3">
    <name type="scientific">Wenxinia saemankumensis</name>
    <dbReference type="NCBI Taxonomy" id="1447782"/>
    <lineage>
        <taxon>Bacteria</taxon>
        <taxon>Pseudomonadati</taxon>
        <taxon>Pseudomonadota</taxon>
        <taxon>Alphaproteobacteria</taxon>
        <taxon>Rhodobacterales</taxon>
        <taxon>Roseobacteraceae</taxon>
        <taxon>Wenxinia</taxon>
    </lineage>
</organism>
<sequence length="649" mass="69886">MKDDIKGQGLTFDEWDEANFPRPEVQEFDRVVERAISRRGFLGGVLAFGSGAAVMGGAALRGTTAMAQGASRFPFEQIAAQTDGTIHVAEGYEWDVLVRWGDPLFSDAPAFDPETGIPTEGSDRVFGENTDGMELFSVDGREILVVNSEYTNNDINLMGRNVENPDEQEDDAAPASADDVLRLQNFQGVTVMEVAQTGGAWEVVVDSPYNRRITHNSPMAIDGPAAGHPLMQTAADPSGTQSLGTFNNCGSGRTPWGTYLTCEENFNGYFGATGEMPTDEKVAAGYARYGISADGNGYNYHLYDSRFDVTAEPNEPHRAGWIVEIDPSDANSTPVKHTALGRFKHENAAYALANDGRLVVYMGDDERGEFMYKWVSRDVSEEGGDTSTLLVEGQLFAATFADNMTGEWVALTPEATGMEPAEIAIFTRTAASAVGATTMDRPEWIAVDPTAAEAYCCLTNNSRRGATNDAGEVLTNAGGDPMAVNAPNPRETNEYGQIVRWRPENGDHGAVDFDWDLYVMAGNPNVHAEGPYAGTENINAGNLFNSPDGMQIDTTGLIWIQTDGDDSNEGEFEGMGNNQMLAGDPETGEIRRFLTGPNGSEVTGLTWSSDRSTMFVGIQHPSAPFPDGEGVLPRSSIVVVRRTDGATVG</sequence>
<dbReference type="RefSeq" id="WP_073326916.1">
    <property type="nucleotide sequence ID" value="NZ_FQYO01000002.1"/>
</dbReference>
<evidence type="ECO:0008006" key="4">
    <source>
        <dbReference type="Google" id="ProtNLM"/>
    </source>
</evidence>
<accession>A0A1M6CJ84</accession>
<name>A0A1M6CJ84_9RHOB</name>
<dbReference type="OrthoDB" id="9801383at2"/>
<dbReference type="Pfam" id="PF05787">
    <property type="entry name" value="PhoX"/>
    <property type="match status" value="1"/>
</dbReference>
<keyword evidence="1" id="KW-0472">Membrane</keyword>